<keyword evidence="1" id="KW-0472">Membrane</keyword>
<proteinExistence type="predicted"/>
<reference evidence="2" key="1">
    <citation type="submission" date="2014-09" db="EMBL/GenBank/DDBJ databases">
        <authorList>
            <person name="Magalhaes I.L.F."/>
            <person name="Oliveira U."/>
            <person name="Santos F.R."/>
            <person name="Vidigal T.H.D.A."/>
            <person name="Brescovit A.D."/>
            <person name="Santos A.J."/>
        </authorList>
    </citation>
    <scope>NUCLEOTIDE SEQUENCE</scope>
    <source>
        <tissue evidence="2">Shoot tissue taken approximately 20 cm above the soil surface</tissue>
    </source>
</reference>
<dbReference type="AlphaFoldDB" id="A0A0A9BW28"/>
<sequence length="65" mass="7583">MRFRLLVCKQCRCRILVWMCTNHSSTILYRINFCIFAVNWSVLICLIVMIGVIGRQVGTIVRHAI</sequence>
<feature type="transmembrane region" description="Helical" evidence="1">
    <location>
        <begin position="27"/>
        <end position="53"/>
    </location>
</feature>
<organism evidence="2">
    <name type="scientific">Arundo donax</name>
    <name type="common">Giant reed</name>
    <name type="synonym">Donax arundinaceus</name>
    <dbReference type="NCBI Taxonomy" id="35708"/>
    <lineage>
        <taxon>Eukaryota</taxon>
        <taxon>Viridiplantae</taxon>
        <taxon>Streptophyta</taxon>
        <taxon>Embryophyta</taxon>
        <taxon>Tracheophyta</taxon>
        <taxon>Spermatophyta</taxon>
        <taxon>Magnoliopsida</taxon>
        <taxon>Liliopsida</taxon>
        <taxon>Poales</taxon>
        <taxon>Poaceae</taxon>
        <taxon>PACMAD clade</taxon>
        <taxon>Arundinoideae</taxon>
        <taxon>Arundineae</taxon>
        <taxon>Arundo</taxon>
    </lineage>
</organism>
<protein>
    <submittedName>
        <fullName evidence="2">Uncharacterized protein</fullName>
    </submittedName>
</protein>
<keyword evidence="1" id="KW-1133">Transmembrane helix</keyword>
<evidence type="ECO:0000313" key="2">
    <source>
        <dbReference type="EMBL" id="JAD67501.1"/>
    </source>
</evidence>
<evidence type="ECO:0000256" key="1">
    <source>
        <dbReference type="SAM" id="Phobius"/>
    </source>
</evidence>
<accession>A0A0A9BW28</accession>
<dbReference type="EMBL" id="GBRH01230394">
    <property type="protein sequence ID" value="JAD67501.1"/>
    <property type="molecule type" value="Transcribed_RNA"/>
</dbReference>
<reference evidence="2" key="2">
    <citation type="journal article" date="2015" name="Data Brief">
        <title>Shoot transcriptome of the giant reed, Arundo donax.</title>
        <authorList>
            <person name="Barrero R.A."/>
            <person name="Guerrero F.D."/>
            <person name="Moolhuijzen P."/>
            <person name="Goolsby J.A."/>
            <person name="Tidwell J."/>
            <person name="Bellgard S.E."/>
            <person name="Bellgard M.I."/>
        </authorList>
    </citation>
    <scope>NUCLEOTIDE SEQUENCE</scope>
    <source>
        <tissue evidence="2">Shoot tissue taken approximately 20 cm above the soil surface</tissue>
    </source>
</reference>
<keyword evidence="1" id="KW-0812">Transmembrane</keyword>
<name>A0A0A9BW28_ARUDO</name>